<feature type="chain" id="PRO_5045044786" description="Chitin-binding type-2 domain-containing protein" evidence="6">
    <location>
        <begin position="18"/>
        <end position="358"/>
    </location>
</feature>
<keyword evidence="1" id="KW-0147">Chitin-binding</keyword>
<evidence type="ECO:0000313" key="9">
    <source>
        <dbReference type="Proteomes" id="UP001549920"/>
    </source>
</evidence>
<feature type="signal peptide" evidence="6">
    <location>
        <begin position="1"/>
        <end position="17"/>
    </location>
</feature>
<evidence type="ECO:0000256" key="6">
    <source>
        <dbReference type="SAM" id="SignalP"/>
    </source>
</evidence>
<dbReference type="InterPro" id="IPR002557">
    <property type="entry name" value="Chitin-bd_dom"/>
</dbReference>
<comment type="caution">
    <text evidence="8">The sequence shown here is derived from an EMBL/GenBank/DDBJ whole genome shotgun (WGS) entry which is preliminary data.</text>
</comment>
<keyword evidence="5" id="KW-0325">Glycoprotein</keyword>
<evidence type="ECO:0000256" key="3">
    <source>
        <dbReference type="ARBA" id="ARBA00022737"/>
    </source>
</evidence>
<gene>
    <name evidence="8" type="ORF">ABMA27_012000</name>
</gene>
<sequence length="358" mass="39699">MIKIVLLLFVLAVCGRADDNSTDSGTRQKRAMLFFDDNGSLMKSVANPYMQMLAQYAALKPEHTNFLEYFFNFLRPLIINTSAAAYMIPVSEDVIQQINKDPVYQNRLTISKRGPDFNPLCAGQRTQIASPRSCNSFLSCWDGWAYELDCPEGLMFSSEGYCDYADMVACKDRAVAVPNPIMPTCKTDFETFRNELNCNEFFVCVNRKPVKFQCPADLAYSQKFGVCDYPALVDCSSSSTFIQPPSPAQPASSDSAPAVPELPALTTKPFLPRPSKPGSIVNLPTIPAVPPTWTRPAPQEGEAPGFQFNPNLSDGNAIFMQNSIYNSHKYETPIAIMSPQDAIRYLKLNNIPEVSSSQ</sequence>
<dbReference type="PANTHER" id="PTHR23301">
    <property type="entry name" value="CHITIN BINDING PERITROPHIN-A"/>
    <property type="match status" value="1"/>
</dbReference>
<keyword evidence="3" id="KW-0677">Repeat</keyword>
<proteinExistence type="predicted"/>
<keyword evidence="4" id="KW-1015">Disulfide bond</keyword>
<feature type="domain" description="Chitin-binding type-2" evidence="7">
    <location>
        <begin position="118"/>
        <end position="172"/>
    </location>
</feature>
<feature type="domain" description="Chitin-binding type-2" evidence="7">
    <location>
        <begin position="182"/>
        <end position="237"/>
    </location>
</feature>
<name>A0ABR3IID2_LOXSC</name>
<evidence type="ECO:0000256" key="4">
    <source>
        <dbReference type="ARBA" id="ARBA00023157"/>
    </source>
</evidence>
<organism evidence="8 9">
    <name type="scientific">Loxostege sticticalis</name>
    <name type="common">Beet webworm moth</name>
    <dbReference type="NCBI Taxonomy" id="481309"/>
    <lineage>
        <taxon>Eukaryota</taxon>
        <taxon>Metazoa</taxon>
        <taxon>Ecdysozoa</taxon>
        <taxon>Arthropoda</taxon>
        <taxon>Hexapoda</taxon>
        <taxon>Insecta</taxon>
        <taxon>Pterygota</taxon>
        <taxon>Neoptera</taxon>
        <taxon>Endopterygota</taxon>
        <taxon>Lepidoptera</taxon>
        <taxon>Glossata</taxon>
        <taxon>Ditrysia</taxon>
        <taxon>Pyraloidea</taxon>
        <taxon>Crambidae</taxon>
        <taxon>Pyraustinae</taxon>
        <taxon>Loxostege</taxon>
    </lineage>
</organism>
<reference evidence="8 9" key="1">
    <citation type="submission" date="2024-06" db="EMBL/GenBank/DDBJ databases">
        <title>A chromosome-level genome assembly of beet webworm, Loxostege sticticalis.</title>
        <authorList>
            <person name="Zhang Y."/>
        </authorList>
    </citation>
    <scope>NUCLEOTIDE SEQUENCE [LARGE SCALE GENOMIC DNA]</scope>
    <source>
        <strain evidence="8">AQ026</strain>
        <tissue evidence="8">Whole body</tissue>
    </source>
</reference>
<dbReference type="Gene3D" id="2.170.140.10">
    <property type="entry name" value="Chitin binding domain"/>
    <property type="match status" value="2"/>
</dbReference>
<dbReference type="PROSITE" id="PS50940">
    <property type="entry name" value="CHIT_BIND_II"/>
    <property type="match status" value="2"/>
</dbReference>
<dbReference type="PANTHER" id="PTHR23301:SF98">
    <property type="entry name" value="CHITIN-BINDING TYPE-2 DOMAIN-CONTAINING PROTEIN-RELATED"/>
    <property type="match status" value="1"/>
</dbReference>
<evidence type="ECO:0000256" key="5">
    <source>
        <dbReference type="ARBA" id="ARBA00023180"/>
    </source>
</evidence>
<protein>
    <recommendedName>
        <fullName evidence="7">Chitin-binding type-2 domain-containing protein</fullName>
    </recommendedName>
</protein>
<dbReference type="InterPro" id="IPR036508">
    <property type="entry name" value="Chitin-bd_dom_sf"/>
</dbReference>
<evidence type="ECO:0000313" key="8">
    <source>
        <dbReference type="EMBL" id="KAL0896011.1"/>
    </source>
</evidence>
<accession>A0ABR3IID2</accession>
<dbReference type="Pfam" id="PF01607">
    <property type="entry name" value="CBM_14"/>
    <property type="match status" value="2"/>
</dbReference>
<evidence type="ECO:0000259" key="7">
    <source>
        <dbReference type="PROSITE" id="PS50940"/>
    </source>
</evidence>
<dbReference type="Proteomes" id="UP001549920">
    <property type="component" value="Unassembled WGS sequence"/>
</dbReference>
<keyword evidence="2 6" id="KW-0732">Signal</keyword>
<dbReference type="SUPFAM" id="SSF57625">
    <property type="entry name" value="Invertebrate chitin-binding proteins"/>
    <property type="match status" value="2"/>
</dbReference>
<keyword evidence="9" id="KW-1185">Reference proteome</keyword>
<evidence type="ECO:0000256" key="1">
    <source>
        <dbReference type="ARBA" id="ARBA00022669"/>
    </source>
</evidence>
<evidence type="ECO:0000256" key="2">
    <source>
        <dbReference type="ARBA" id="ARBA00022729"/>
    </source>
</evidence>
<dbReference type="EMBL" id="JBEUOH010000003">
    <property type="protein sequence ID" value="KAL0896011.1"/>
    <property type="molecule type" value="Genomic_DNA"/>
</dbReference>
<dbReference type="InterPro" id="IPR051940">
    <property type="entry name" value="Chitin_bind-dev_reg"/>
</dbReference>
<dbReference type="SMART" id="SM00494">
    <property type="entry name" value="ChtBD2"/>
    <property type="match status" value="2"/>
</dbReference>